<evidence type="ECO:0000313" key="4">
    <source>
        <dbReference type="EMBL" id="MBM0279760.1"/>
    </source>
</evidence>
<protein>
    <submittedName>
        <fullName evidence="4">Acyltransferase domain-containing protein</fullName>
    </submittedName>
</protein>
<dbReference type="Gene3D" id="3.40.50.11460">
    <property type="match status" value="1"/>
</dbReference>
<reference evidence="4 5" key="1">
    <citation type="submission" date="2021-01" db="EMBL/GenBank/DDBJ databases">
        <title>Draft genome sequence of Micromonospora sp. strain STR1s_6.</title>
        <authorList>
            <person name="Karlyshev A."/>
            <person name="Jawad R."/>
        </authorList>
    </citation>
    <scope>NUCLEOTIDE SEQUENCE [LARGE SCALE GENOMIC DNA]</scope>
    <source>
        <strain evidence="4 5">STR1S-6</strain>
    </source>
</reference>
<dbReference type="InterPro" id="IPR014043">
    <property type="entry name" value="Acyl_transferase_dom"/>
</dbReference>
<dbReference type="SUPFAM" id="SSF51735">
    <property type="entry name" value="NAD(P)-binding Rossmann-fold domains"/>
    <property type="match status" value="1"/>
</dbReference>
<dbReference type="SUPFAM" id="SSF52151">
    <property type="entry name" value="FabD/lysophospholipase-like"/>
    <property type="match status" value="1"/>
</dbReference>
<evidence type="ECO:0000313" key="5">
    <source>
        <dbReference type="Proteomes" id="UP000622245"/>
    </source>
</evidence>
<keyword evidence="4" id="KW-0012">Acyltransferase</keyword>
<proteinExistence type="predicted"/>
<dbReference type="SMART" id="SM00827">
    <property type="entry name" value="PKS_AT"/>
    <property type="match status" value="1"/>
</dbReference>
<keyword evidence="5" id="KW-1185">Reference proteome</keyword>
<dbReference type="PANTHER" id="PTHR43775:SF37">
    <property type="entry name" value="SI:DKEY-61P9.11"/>
    <property type="match status" value="1"/>
</dbReference>
<evidence type="ECO:0000259" key="3">
    <source>
        <dbReference type="SMART" id="SM00827"/>
    </source>
</evidence>
<dbReference type="Gene3D" id="3.30.70.3290">
    <property type="match status" value="1"/>
</dbReference>
<dbReference type="GO" id="GO:0016746">
    <property type="term" value="F:acyltransferase activity"/>
    <property type="evidence" value="ECO:0007669"/>
    <property type="project" value="UniProtKB-KW"/>
</dbReference>
<feature type="domain" description="Malonyl-CoA:ACP transacylase (MAT)" evidence="3">
    <location>
        <begin position="1"/>
        <end position="206"/>
    </location>
</feature>
<comment type="caution">
    <text evidence="4">The sequence shown here is derived from an EMBL/GenBank/DDBJ whole genome shotgun (WGS) entry which is preliminary data.</text>
</comment>
<keyword evidence="4" id="KW-0808">Transferase</keyword>
<dbReference type="InterPro" id="IPR050091">
    <property type="entry name" value="PKS_NRPS_Biosynth_Enz"/>
</dbReference>
<dbReference type="EMBL" id="JAEVHL010000350">
    <property type="protein sequence ID" value="MBM0279760.1"/>
    <property type="molecule type" value="Genomic_DNA"/>
</dbReference>
<accession>A0ABS1YQP8</accession>
<keyword evidence="1" id="KW-0596">Phosphopantetheine</keyword>
<dbReference type="Gene3D" id="3.40.366.10">
    <property type="entry name" value="Malonyl-Coenzyme A Acyl Carrier Protein, domain 2"/>
    <property type="match status" value="1"/>
</dbReference>
<organism evidence="4 5">
    <name type="scientific">Micromonospora tarensis</name>
    <dbReference type="NCBI Taxonomy" id="2806100"/>
    <lineage>
        <taxon>Bacteria</taxon>
        <taxon>Bacillati</taxon>
        <taxon>Actinomycetota</taxon>
        <taxon>Actinomycetes</taxon>
        <taxon>Micromonosporales</taxon>
        <taxon>Micromonosporaceae</taxon>
        <taxon>Micromonospora</taxon>
    </lineage>
</organism>
<dbReference type="Proteomes" id="UP000622245">
    <property type="component" value="Unassembled WGS sequence"/>
</dbReference>
<feature type="non-terminal residue" evidence="4">
    <location>
        <position position="388"/>
    </location>
</feature>
<dbReference type="InterPro" id="IPR036291">
    <property type="entry name" value="NAD(P)-bd_dom_sf"/>
</dbReference>
<evidence type="ECO:0000256" key="2">
    <source>
        <dbReference type="ARBA" id="ARBA00022553"/>
    </source>
</evidence>
<dbReference type="PANTHER" id="PTHR43775">
    <property type="entry name" value="FATTY ACID SYNTHASE"/>
    <property type="match status" value="1"/>
</dbReference>
<dbReference type="CDD" id="cd08952">
    <property type="entry name" value="KR_1_SDR_x"/>
    <property type="match status" value="1"/>
</dbReference>
<evidence type="ECO:0000256" key="1">
    <source>
        <dbReference type="ARBA" id="ARBA00022450"/>
    </source>
</evidence>
<dbReference type="Pfam" id="PF00698">
    <property type="entry name" value="Acyl_transf_1"/>
    <property type="match status" value="1"/>
</dbReference>
<sequence length="388" mass="41017">MDRFLAAEPRARRVAVDYASHSPHVEAVRDEILTALADLTPRASRVPFHSTVTGGLFDTAGLNAGYWYRNLRETVRFADTVAALPGVLIEVSPHPVLGLALHTLRRDQGDLDAALARAWTAGVPVDWAPRYAPHQPVRVELPTYPFQRRRHWLETPAAAPTGGPAQYRIAWHPTSTPDAALRGTWLLVTPTDAPHPDLAPTLTRHGATIRHLAVAAGDDFAGPLREAVAAGPLAGVLSVLGYDERPHPAHPDVPTGLAATLALAQTLGDTGIDAPLWLATRSAVSTGPGDPLDAPAQSLIWGLGRVIGLEHGDRWGGLVDLPDEIDAPAGARLAAVLTGRDAEDQVAIRPHGVLLRRLVPAPPDPAPRTPWQPSGTVLVTGGTGALGG</sequence>
<keyword evidence="2" id="KW-0597">Phosphoprotein</keyword>
<gene>
    <name evidence="4" type="ORF">JM949_33470</name>
</gene>
<name>A0ABS1YQP8_9ACTN</name>
<dbReference type="InterPro" id="IPR016035">
    <property type="entry name" value="Acyl_Trfase/lysoPLipase"/>
</dbReference>
<dbReference type="InterPro" id="IPR001227">
    <property type="entry name" value="Ac_transferase_dom_sf"/>
</dbReference>